<evidence type="ECO:0000313" key="1">
    <source>
        <dbReference type="EMBL" id="MSU08227.1"/>
    </source>
</evidence>
<dbReference type="GeneID" id="96778144"/>
<gene>
    <name evidence="1" type="ORF">FYJ84_04385</name>
</gene>
<reference evidence="1 2" key="1">
    <citation type="submission" date="2019-08" db="EMBL/GenBank/DDBJ databases">
        <title>In-depth cultivation of the pig gut microbiome towards novel bacterial diversity and tailored functional studies.</title>
        <authorList>
            <person name="Wylensek D."/>
            <person name="Hitch T.C.A."/>
            <person name="Clavel T."/>
        </authorList>
    </citation>
    <scope>NUCLEOTIDE SEQUENCE [LARGE SCALE GENOMIC DNA]</scope>
    <source>
        <strain evidence="1 2">WCA-693-APC-5D-A</strain>
    </source>
</reference>
<dbReference type="AlphaFoldDB" id="A0A6I2UBV8"/>
<keyword evidence="2" id="KW-1185">Reference proteome</keyword>
<accession>A0A6I2UBV8</accession>
<evidence type="ECO:0000313" key="2">
    <source>
        <dbReference type="Proteomes" id="UP000433181"/>
    </source>
</evidence>
<comment type="caution">
    <text evidence="1">The sequence shown here is derived from an EMBL/GenBank/DDBJ whole genome shotgun (WGS) entry which is preliminary data.</text>
</comment>
<dbReference type="EMBL" id="VUNR01000005">
    <property type="protein sequence ID" value="MSU08227.1"/>
    <property type="molecule type" value="Genomic_DNA"/>
</dbReference>
<proteinExistence type="predicted"/>
<dbReference type="RefSeq" id="WP_154406386.1">
    <property type="nucleotide sequence ID" value="NZ_VUNR01000005.1"/>
</dbReference>
<protein>
    <submittedName>
        <fullName evidence="1">Uncharacterized protein</fullName>
    </submittedName>
</protein>
<organism evidence="1 2">
    <name type="scientific">Anaerovibrio slackiae</name>
    <dbReference type="NCBI Taxonomy" id="2652309"/>
    <lineage>
        <taxon>Bacteria</taxon>
        <taxon>Bacillati</taxon>
        <taxon>Bacillota</taxon>
        <taxon>Negativicutes</taxon>
        <taxon>Selenomonadales</taxon>
        <taxon>Selenomonadaceae</taxon>
        <taxon>Anaerovibrio</taxon>
    </lineage>
</organism>
<sequence>MLNNSGAVVSDIIVSATEIPTMLPAGYGDWQPFVSGDYKYREALLKCVMKIEGNTNTIVLPKYTVFVDLPDIQDHAVTRIESAENTYIPFNLDFYRVPEVTITTVGGMEVVIPIITKVTEDGFWVELRNLDKELSTGTISWSALGC</sequence>
<name>A0A6I2UBV8_9FIRM</name>
<dbReference type="Proteomes" id="UP000433181">
    <property type="component" value="Unassembled WGS sequence"/>
</dbReference>